<gene>
    <name evidence="7" type="primary">gdh</name>
    <name evidence="7" type="ORF">NSPZN2_60112</name>
</gene>
<dbReference type="Gene3D" id="3.40.50.720">
    <property type="entry name" value="NAD(P)-binding Rossmann-like Domain"/>
    <property type="match status" value="1"/>
</dbReference>
<evidence type="ECO:0000256" key="4">
    <source>
        <dbReference type="ARBA" id="ARBA00023002"/>
    </source>
</evidence>
<dbReference type="Pfam" id="PF16912">
    <property type="entry name" value="Glu_dehyd_C"/>
    <property type="match status" value="1"/>
</dbReference>
<keyword evidence="3" id="KW-0862">Zinc</keyword>
<evidence type="ECO:0000256" key="3">
    <source>
        <dbReference type="ARBA" id="ARBA00022833"/>
    </source>
</evidence>
<keyword evidence="4 7" id="KW-0560">Oxidoreductase</keyword>
<comment type="caution">
    <text evidence="7">The sequence shown here is derived from an EMBL/GenBank/DDBJ whole genome shotgun (WGS) entry which is preliminary data.</text>
</comment>
<dbReference type="CDD" id="cd08230">
    <property type="entry name" value="glucose_DH"/>
    <property type="match status" value="1"/>
</dbReference>
<keyword evidence="8" id="KW-1185">Reference proteome</keyword>
<dbReference type="InterPro" id="IPR031640">
    <property type="entry name" value="Glu_dehyd_C"/>
</dbReference>
<feature type="domain" description="Alcohol dehydrogenase-like N-terminal" evidence="5">
    <location>
        <begin position="32"/>
        <end position="144"/>
    </location>
</feature>
<feature type="domain" description="Glucose dehydrogenase C-terminal" evidence="6">
    <location>
        <begin position="149"/>
        <end position="362"/>
    </location>
</feature>
<dbReference type="EMBL" id="CAJNBJ010000019">
    <property type="protein sequence ID" value="CAE6793283.1"/>
    <property type="molecule type" value="Genomic_DNA"/>
</dbReference>
<dbReference type="SUPFAM" id="SSF50129">
    <property type="entry name" value="GroES-like"/>
    <property type="match status" value="1"/>
</dbReference>
<reference evidence="7 8" key="1">
    <citation type="submission" date="2021-02" db="EMBL/GenBank/DDBJ databases">
        <authorList>
            <person name="Han P."/>
        </authorList>
    </citation>
    <scope>NUCLEOTIDE SEQUENCE [LARGE SCALE GENOMIC DNA]</scope>
    <source>
        <strain evidence="7">Candidatus Nitrospira sp. ZN2</strain>
    </source>
</reference>
<evidence type="ECO:0000313" key="7">
    <source>
        <dbReference type="EMBL" id="CAE6793283.1"/>
    </source>
</evidence>
<dbReference type="InterPro" id="IPR011032">
    <property type="entry name" value="GroES-like_sf"/>
</dbReference>
<keyword evidence="2" id="KW-0479">Metal-binding</keyword>
<evidence type="ECO:0000259" key="5">
    <source>
        <dbReference type="Pfam" id="PF08240"/>
    </source>
</evidence>
<evidence type="ECO:0000256" key="1">
    <source>
        <dbReference type="ARBA" id="ARBA00001947"/>
    </source>
</evidence>
<dbReference type="Pfam" id="PF08240">
    <property type="entry name" value="ADH_N"/>
    <property type="match status" value="1"/>
</dbReference>
<dbReference type="RefSeq" id="WP_213043962.1">
    <property type="nucleotide sequence ID" value="NZ_CAJNBJ010000019.1"/>
</dbReference>
<evidence type="ECO:0000256" key="2">
    <source>
        <dbReference type="ARBA" id="ARBA00022723"/>
    </source>
</evidence>
<dbReference type="Proteomes" id="UP000675880">
    <property type="component" value="Unassembled WGS sequence"/>
</dbReference>
<dbReference type="PANTHER" id="PTHR43189:SF2">
    <property type="entry name" value="GLUCOSE 1-DEHYDROGENASE"/>
    <property type="match status" value="1"/>
</dbReference>
<dbReference type="EC" id="1.1.1.47" evidence="7"/>
<dbReference type="PANTHER" id="PTHR43189">
    <property type="entry name" value="ZINC-TYPE ALCOHOL DEHYDROGENASE-LIKE PROTEIN C1198.01-RELATED"/>
    <property type="match status" value="1"/>
</dbReference>
<name>A0ABM8S7E2_9BACT</name>
<dbReference type="InterPro" id="IPR013154">
    <property type="entry name" value="ADH-like_N"/>
</dbReference>
<dbReference type="InterPro" id="IPR036291">
    <property type="entry name" value="NAD(P)-bd_dom_sf"/>
</dbReference>
<proteinExistence type="predicted"/>
<sequence length="388" mass="42636">MKAVAVIPGQPDSIHLAELPKPSVHEIPNGRGVLVQVLRVGIDGTDKEINAAEYGMAPPGDDFLVIGHECLGRVLEVGPAVTEFTPGDYVVPTVRRPGGSFYDQIGQYDMTSEDTYFERGINLRHGYLTERFVDDPEYLVKIPKGLKPVAVLLEPASIIEKGIIQAYEAQRRFKIWRPRKAAVLGAGTVGLLAALSLKMKGFDVTSFGKQGGPSRNLDLLAELGVRYISTSDLSIREAARRFGPFDLMFEATGYSPVVFEAMECLGKNGVLVLASVTGGDREHPIPADKINLDFVLGNKLVVGTVNANREYFEAGVYDFARAELEFSGWLSKLLTHPVEGLDNYRDMMRLLTEERGAIKVYVNVAYDQQDQTPRLGHEAKPRCTIPNG</sequence>
<evidence type="ECO:0000313" key="8">
    <source>
        <dbReference type="Proteomes" id="UP000675880"/>
    </source>
</evidence>
<protein>
    <submittedName>
        <fullName evidence="7">Glucose 1-dehydrogenase</fullName>
        <ecNumber evidence="7">1.1.1.47</ecNumber>
    </submittedName>
</protein>
<dbReference type="SUPFAM" id="SSF51735">
    <property type="entry name" value="NAD(P)-binding Rossmann-fold domains"/>
    <property type="match status" value="1"/>
</dbReference>
<dbReference type="Gene3D" id="3.90.180.10">
    <property type="entry name" value="Medium-chain alcohol dehydrogenases, catalytic domain"/>
    <property type="match status" value="1"/>
</dbReference>
<evidence type="ECO:0000259" key="6">
    <source>
        <dbReference type="Pfam" id="PF16912"/>
    </source>
</evidence>
<accession>A0ABM8S7E2</accession>
<dbReference type="GO" id="GO:0047936">
    <property type="term" value="F:glucose 1-dehydrogenase [NAD(P)+] activity"/>
    <property type="evidence" value="ECO:0007669"/>
    <property type="project" value="UniProtKB-EC"/>
</dbReference>
<comment type="cofactor">
    <cofactor evidence="1">
        <name>Zn(2+)</name>
        <dbReference type="ChEBI" id="CHEBI:29105"/>
    </cofactor>
</comment>
<organism evidence="7 8">
    <name type="scientific">Nitrospira defluvii</name>
    <dbReference type="NCBI Taxonomy" id="330214"/>
    <lineage>
        <taxon>Bacteria</taxon>
        <taxon>Pseudomonadati</taxon>
        <taxon>Nitrospirota</taxon>
        <taxon>Nitrospiria</taxon>
        <taxon>Nitrospirales</taxon>
        <taxon>Nitrospiraceae</taxon>
        <taxon>Nitrospira</taxon>
    </lineage>
</organism>